<feature type="domain" description="Aminotransferase-like plant mobile" evidence="3">
    <location>
        <begin position="152"/>
        <end position="489"/>
    </location>
</feature>
<accession>A0A2N9I4E5</accession>
<keyword evidence="2" id="KW-0812">Transmembrane</keyword>
<feature type="compositionally biased region" description="Basic and acidic residues" evidence="1">
    <location>
        <begin position="615"/>
        <end position="631"/>
    </location>
</feature>
<dbReference type="InterPro" id="IPR019557">
    <property type="entry name" value="AminoTfrase-like_pln_mobile"/>
</dbReference>
<gene>
    <name evidence="4" type="ORF">FSB_LOCUS47067</name>
</gene>
<feature type="region of interest" description="Disordered" evidence="1">
    <location>
        <begin position="823"/>
        <end position="843"/>
    </location>
</feature>
<sequence>MASSSKKPVKGRGGSSSGKGDVRTPRGAEDNGSSSDSVLGSPEPHGDILGRPILDPWYRSSERFPSVSASLQPPPADWEWLVIREDATADVAWTPNFREIRDLQIQRNEMLAVPLVFYFQCSRAVEWADWIDSELTDREFCDCLERAGVLRSILISRCSNMYRDTEALRQLVRRWCPSTHTFFFAHGEMTVTLEDVENHWLLPILGNQGPADLVLSPEELEIESALADYIGRKNIALGTQAARFKPWMEHFNRKIDPSIRRATFVAYWLSKCVFGEHPAYSIKPLYFPLAVKIAAGVFFPLAPLLLGQIYTQLDLLHAEELAGASCHIVTTAFNSSIVHTFLWVHTLEYIRKGRKPYEGRNKFASMPDGVVANVGDFQGDVPAVYRWVGNKFYDHSLIPSLDSESKVCWKPYGVSNRGFVYESVMSGFSNIETQYYTLVAGDMASLTYLSATNAGWLPVLSPDGIRFTVYSAHRVRKQFGFDQEVPAVMGVAAGEIPTINPFLRDRAFAYWSSAATRVIIPSGDRIGVYTTGMNNYWRGLIAAMVEFRNSGRGDISHLLESYTSPLPHPRLFVIHGSPHPPLWLRDHPHVAASGKAPSSRGRRIASAGTSAAKRKQPERSKKGEASSKDSPARAAKIQKTSATKGSKEVLTLKAAIANPPLAGEDVPQGVSAPISKKPVKKTRAGKKTFIPPAFPSATSSIAACVAACKSSRGVVYSEKRSKQRADTSSRVPIEIPDDLDSSSSSSDSSGAVEEEVERESAGADAAEIASGADDFAADISSVDASAISSTSSEKRSVSAEVDAEDDEVSLDELEAAEVPSDITPVTSASKPASAEEAVEERTTVGVVTGAEKVVETTPVAVTSSGGTVQGGPSGISSHVDPSILDSNPFTRHYVRRARRGSIVSTDSERTGSAIVRVSTPLSPLPESCGIASTPIIIVAAVSAATLVQESETAPAAVGGVPDSEEAPTHISEIPEGLAQAEHVEVAASEDPVQAEVIPGSDTADTGATAPVATHGSPTEIAGSGNEAVAEEERIHQSAAVESAIRGQPELVFAARPAIPRTSVLADMDAFFREFDRTSFSSRHAEHFWTFDDRKADFEIFRVPQEGIRFLKALWDKYGSCSSYFRLGVHVGSSMLTLLCCVLAHMEYTRLEHVTEIHILEWKAVVQEAIEGGFRFGFILDYLRRLAYGIFSMRVLAELKEAEARVAALRDALNIVAPNPWDLASARRASAESNVGSALHDLLGLSISAVVLLFFCYFPFFL</sequence>
<feature type="region of interest" description="Disordered" evidence="1">
    <location>
        <begin position="585"/>
        <end position="644"/>
    </location>
</feature>
<dbReference type="EMBL" id="OIVN01004778">
    <property type="protein sequence ID" value="SPD19185.1"/>
    <property type="molecule type" value="Genomic_DNA"/>
</dbReference>
<name>A0A2N9I4E5_FAGSY</name>
<evidence type="ECO:0000313" key="4">
    <source>
        <dbReference type="EMBL" id="SPD19185.1"/>
    </source>
</evidence>
<proteinExistence type="predicted"/>
<evidence type="ECO:0000256" key="2">
    <source>
        <dbReference type="SAM" id="Phobius"/>
    </source>
</evidence>
<dbReference type="InterPro" id="IPR044824">
    <property type="entry name" value="MAIN-like"/>
</dbReference>
<dbReference type="GO" id="GO:0010073">
    <property type="term" value="P:meristem maintenance"/>
    <property type="evidence" value="ECO:0007669"/>
    <property type="project" value="InterPro"/>
</dbReference>
<keyword evidence="2" id="KW-0472">Membrane</keyword>
<feature type="compositionally biased region" description="Basic and acidic residues" evidence="1">
    <location>
        <begin position="20"/>
        <end position="29"/>
    </location>
</feature>
<feature type="region of interest" description="Disordered" evidence="1">
    <location>
        <begin position="1004"/>
        <end position="1026"/>
    </location>
</feature>
<reference evidence="4" key="1">
    <citation type="submission" date="2018-02" db="EMBL/GenBank/DDBJ databases">
        <authorList>
            <person name="Cohen D.B."/>
            <person name="Kent A.D."/>
        </authorList>
    </citation>
    <scope>NUCLEOTIDE SEQUENCE</scope>
</reference>
<feature type="compositionally biased region" description="Basic and acidic residues" evidence="1">
    <location>
        <begin position="717"/>
        <end position="727"/>
    </location>
</feature>
<feature type="region of interest" description="Disordered" evidence="1">
    <location>
        <begin position="711"/>
        <end position="769"/>
    </location>
</feature>
<evidence type="ECO:0000256" key="1">
    <source>
        <dbReference type="SAM" id="MobiDB-lite"/>
    </source>
</evidence>
<dbReference type="Pfam" id="PF10536">
    <property type="entry name" value="PMD"/>
    <property type="match status" value="1"/>
</dbReference>
<feature type="region of interest" description="Disordered" evidence="1">
    <location>
        <begin position="784"/>
        <end position="809"/>
    </location>
</feature>
<feature type="region of interest" description="Disordered" evidence="1">
    <location>
        <begin position="660"/>
        <end position="683"/>
    </location>
</feature>
<organism evidence="4">
    <name type="scientific">Fagus sylvatica</name>
    <name type="common">Beechnut</name>
    <dbReference type="NCBI Taxonomy" id="28930"/>
    <lineage>
        <taxon>Eukaryota</taxon>
        <taxon>Viridiplantae</taxon>
        <taxon>Streptophyta</taxon>
        <taxon>Embryophyta</taxon>
        <taxon>Tracheophyta</taxon>
        <taxon>Spermatophyta</taxon>
        <taxon>Magnoliopsida</taxon>
        <taxon>eudicotyledons</taxon>
        <taxon>Gunneridae</taxon>
        <taxon>Pentapetalae</taxon>
        <taxon>rosids</taxon>
        <taxon>fabids</taxon>
        <taxon>Fagales</taxon>
        <taxon>Fagaceae</taxon>
        <taxon>Fagus</taxon>
    </lineage>
</organism>
<feature type="region of interest" description="Disordered" evidence="1">
    <location>
        <begin position="862"/>
        <end position="882"/>
    </location>
</feature>
<feature type="transmembrane region" description="Helical" evidence="2">
    <location>
        <begin position="1241"/>
        <end position="1259"/>
    </location>
</feature>
<feature type="region of interest" description="Disordered" evidence="1">
    <location>
        <begin position="1"/>
        <end position="45"/>
    </location>
</feature>
<dbReference type="AlphaFoldDB" id="A0A2N9I4E5"/>
<protein>
    <recommendedName>
        <fullName evidence="3">Aminotransferase-like plant mobile domain-containing protein</fullName>
    </recommendedName>
</protein>
<evidence type="ECO:0000259" key="3">
    <source>
        <dbReference type="Pfam" id="PF10536"/>
    </source>
</evidence>
<dbReference type="PANTHER" id="PTHR46033:SF80">
    <property type="entry name" value="PROTEIN MAIN-LIKE 2-LIKE"/>
    <property type="match status" value="1"/>
</dbReference>
<keyword evidence="2" id="KW-1133">Transmembrane helix</keyword>
<dbReference type="PANTHER" id="PTHR46033">
    <property type="entry name" value="PROTEIN MAIN-LIKE 2"/>
    <property type="match status" value="1"/>
</dbReference>